<dbReference type="Proteomes" id="UP000582231">
    <property type="component" value="Unassembled WGS sequence"/>
</dbReference>
<name>A0A852RPR0_9ACTN</name>
<dbReference type="RefSeq" id="WP_179726284.1">
    <property type="nucleotide sequence ID" value="NZ_BAABEF010000001.1"/>
</dbReference>
<keyword evidence="2" id="KW-1185">Reference proteome</keyword>
<sequence>MAYQREWEYRPSEPGLVDRVGGAPFGRGHARGASNVLIGRHDERAFAAVDHHHTTGSGDSASHHVHSGTGDSLLVIRAGQHSPAEIDAKLQMMDALLDRTPERVWERLRAEGPHQR</sequence>
<organism evidence="1 2">
    <name type="scientific">Nocardioides kongjuensis</name>
    <dbReference type="NCBI Taxonomy" id="349522"/>
    <lineage>
        <taxon>Bacteria</taxon>
        <taxon>Bacillati</taxon>
        <taxon>Actinomycetota</taxon>
        <taxon>Actinomycetes</taxon>
        <taxon>Propionibacteriales</taxon>
        <taxon>Nocardioidaceae</taxon>
        <taxon>Nocardioides</taxon>
    </lineage>
</organism>
<accession>A0A852RPR0</accession>
<dbReference type="AlphaFoldDB" id="A0A852RPR0"/>
<gene>
    <name evidence="1" type="ORF">BJ958_001510</name>
</gene>
<proteinExistence type="predicted"/>
<reference evidence="1 2" key="1">
    <citation type="submission" date="2020-07" db="EMBL/GenBank/DDBJ databases">
        <title>Sequencing the genomes of 1000 actinobacteria strains.</title>
        <authorList>
            <person name="Klenk H.-P."/>
        </authorList>
    </citation>
    <scope>NUCLEOTIDE SEQUENCE [LARGE SCALE GENOMIC DNA]</scope>
    <source>
        <strain evidence="1 2">DSM 19082</strain>
    </source>
</reference>
<comment type="caution">
    <text evidence="1">The sequence shown here is derived from an EMBL/GenBank/DDBJ whole genome shotgun (WGS) entry which is preliminary data.</text>
</comment>
<protein>
    <submittedName>
        <fullName evidence="1">Uncharacterized protein</fullName>
    </submittedName>
</protein>
<evidence type="ECO:0000313" key="2">
    <source>
        <dbReference type="Proteomes" id="UP000582231"/>
    </source>
</evidence>
<evidence type="ECO:0000313" key="1">
    <source>
        <dbReference type="EMBL" id="NYD29964.1"/>
    </source>
</evidence>
<dbReference type="EMBL" id="JACCBF010000001">
    <property type="protein sequence ID" value="NYD29964.1"/>
    <property type="molecule type" value="Genomic_DNA"/>
</dbReference>